<reference evidence="2 3" key="1">
    <citation type="submission" date="2015-03" db="EMBL/GenBank/DDBJ databases">
        <title>Genome sequence of Variovorax paradoxus TBEA6.</title>
        <authorList>
            <person name="Poehlein A."/>
            <person name="Schuldes J."/>
            <person name="Wuebbeler J.H."/>
            <person name="Hiessl S."/>
            <person name="Steinbuechel A."/>
            <person name="Daniel R."/>
        </authorList>
    </citation>
    <scope>NUCLEOTIDE SEQUENCE [LARGE SCALE GENOMIC DNA]</scope>
    <source>
        <strain evidence="2 3">TBEA6</strain>
    </source>
</reference>
<sequence length="166" mass="17608">MTLPTRDQIADRIAAEMGHSFEGELVAGGNYAPIARDGRTLYTSGQVPRVGTTVVVTGRVGDQVPLGKAREAAQICALRCLTLLRRELGSLDGIEKVLRVGVFVQCTADFTQQSEVADAASELLHRVFGEAGVHVRTAVGVYALPKNASVELEMTVAAKENAGRSS</sequence>
<dbReference type="InterPro" id="IPR013813">
    <property type="entry name" value="Endoribo_LPSP/chorism_mut-like"/>
</dbReference>
<comment type="caution">
    <text evidence="2">The sequence shown here is derived from an EMBL/GenBank/DDBJ whole genome shotgun (WGS) entry which is preliminary data.</text>
</comment>
<gene>
    <name evidence="2" type="ORF">VPARA_36280</name>
</gene>
<accession>A0A0H2LZN0</accession>
<evidence type="ECO:0000313" key="3">
    <source>
        <dbReference type="Proteomes" id="UP000035170"/>
    </source>
</evidence>
<keyword evidence="3" id="KW-1185">Reference proteome</keyword>
<dbReference type="InterPro" id="IPR035959">
    <property type="entry name" value="RutC-like_sf"/>
</dbReference>
<dbReference type="EMBL" id="JZWI01000018">
    <property type="protein sequence ID" value="KLN55276.1"/>
    <property type="molecule type" value="Genomic_DNA"/>
</dbReference>
<dbReference type="Pfam" id="PF14588">
    <property type="entry name" value="YjgF_endoribonc"/>
    <property type="match status" value="1"/>
</dbReference>
<dbReference type="Gene3D" id="3.30.1330.40">
    <property type="entry name" value="RutC-like"/>
    <property type="match status" value="1"/>
</dbReference>
<name>A0A0H2LZN0_VARPD</name>
<organism evidence="2 3">
    <name type="scientific">Variovorax paradoxus</name>
    <dbReference type="NCBI Taxonomy" id="34073"/>
    <lineage>
        <taxon>Bacteria</taxon>
        <taxon>Pseudomonadati</taxon>
        <taxon>Pseudomonadota</taxon>
        <taxon>Betaproteobacteria</taxon>
        <taxon>Burkholderiales</taxon>
        <taxon>Comamonadaceae</taxon>
        <taxon>Variovorax</taxon>
    </lineage>
</organism>
<dbReference type="CDD" id="cd02199">
    <property type="entry name" value="YjgF_YER057c_UK114_like_1"/>
    <property type="match status" value="1"/>
</dbReference>
<dbReference type="AlphaFoldDB" id="A0A0H2LZN0"/>
<proteinExistence type="predicted"/>
<protein>
    <submittedName>
        <fullName evidence="2">Endoribonuclease L-PSP</fullName>
    </submittedName>
</protein>
<evidence type="ECO:0000313" key="2">
    <source>
        <dbReference type="EMBL" id="KLN55276.1"/>
    </source>
</evidence>
<dbReference type="Proteomes" id="UP000035170">
    <property type="component" value="Unassembled WGS sequence"/>
</dbReference>
<evidence type="ECO:0000259" key="1">
    <source>
        <dbReference type="Pfam" id="PF14588"/>
    </source>
</evidence>
<dbReference type="PATRIC" id="fig|34073.19.peg.3716"/>
<dbReference type="PANTHER" id="PTHR43760">
    <property type="entry name" value="ENDORIBONUCLEASE-RELATED"/>
    <property type="match status" value="1"/>
</dbReference>
<dbReference type="SUPFAM" id="SSF55298">
    <property type="entry name" value="YjgF-like"/>
    <property type="match status" value="1"/>
</dbReference>
<dbReference type="PANTHER" id="PTHR43760:SF1">
    <property type="entry name" value="ENDORIBONUCLEASE L-PSP_CHORISMATE MUTASE-LIKE DOMAIN-CONTAINING PROTEIN"/>
    <property type="match status" value="1"/>
</dbReference>
<dbReference type="RefSeq" id="WP_047785503.1">
    <property type="nucleotide sequence ID" value="NZ_JZWI01000018.1"/>
</dbReference>
<feature type="domain" description="Endoribonuclease L-PSP/chorismate mutase-like" evidence="1">
    <location>
        <begin position="26"/>
        <end position="148"/>
    </location>
</feature>